<evidence type="ECO:0000256" key="1">
    <source>
        <dbReference type="SAM" id="MobiDB-lite"/>
    </source>
</evidence>
<feature type="region of interest" description="Disordered" evidence="1">
    <location>
        <begin position="31"/>
        <end position="53"/>
    </location>
</feature>
<feature type="compositionally biased region" description="Gly residues" evidence="1">
    <location>
        <begin position="31"/>
        <end position="44"/>
    </location>
</feature>
<dbReference type="EMBL" id="JACXJA010000022">
    <property type="protein sequence ID" value="MBD2863804.1"/>
    <property type="molecule type" value="Genomic_DNA"/>
</dbReference>
<keyword evidence="4" id="KW-1185">Reference proteome</keyword>
<evidence type="ECO:0000256" key="2">
    <source>
        <dbReference type="SAM" id="SignalP"/>
    </source>
</evidence>
<organism evidence="3 4">
    <name type="scientific">Paenibacillus oceani</name>
    <dbReference type="NCBI Taxonomy" id="2772510"/>
    <lineage>
        <taxon>Bacteria</taxon>
        <taxon>Bacillati</taxon>
        <taxon>Bacillota</taxon>
        <taxon>Bacilli</taxon>
        <taxon>Bacillales</taxon>
        <taxon>Paenibacillaceae</taxon>
        <taxon>Paenibacillus</taxon>
    </lineage>
</organism>
<evidence type="ECO:0000313" key="4">
    <source>
        <dbReference type="Proteomes" id="UP000639396"/>
    </source>
</evidence>
<dbReference type="InterPro" id="IPR050490">
    <property type="entry name" value="Bact_solute-bd_prot1"/>
</dbReference>
<dbReference type="AlphaFoldDB" id="A0A927C9B7"/>
<sequence length="455" mass="49980">MKTKKRQWLGFSLAICIGVVSGCSGGSGTGTNGGGGSSGTGGGESPAPAPAPAASTEPVELVFWFHVGSITNNDGFMSAFGNKIKEKFPHVTPKFIAPSNSVNLKSLVESKQPIDIFYDAYGQIYSYLMEYGLQYDISGLIQTHKYDVSRLEPTAVAAMRQIAGGGMYGLPVTVDSVNLIYNKALFERFGVPAPKDDMTWDDVYELTRKMSRTESGVHYYGMGMSPGAVANGDPLSPVFIDPVKHLGMFASEKPRRMFETLTQFYRIAGNEVDSTTSAYATQLKLFSEQRLAMMLGPNALGTRYFADKDPHLEWDIVSYPRYKEAPNAGPQLSPGYFLIPVTSTHKETAFQVAAYVTSEEFQKHLARRGYSPALQGADIWSEYGKDLPYMHNKHLKAMIPDRPAPIAPLSKYQALAAPEFTQIFHDIATNAKDINTALREADERINKKIAEQMAK</sequence>
<proteinExistence type="predicted"/>
<dbReference type="Proteomes" id="UP000639396">
    <property type="component" value="Unassembled WGS sequence"/>
</dbReference>
<dbReference type="SUPFAM" id="SSF53850">
    <property type="entry name" value="Periplasmic binding protein-like II"/>
    <property type="match status" value="1"/>
</dbReference>
<reference evidence="3" key="1">
    <citation type="submission" date="2020-09" db="EMBL/GenBank/DDBJ databases">
        <title>A novel bacterium of genus Paenibacillus, isolated from South China Sea.</title>
        <authorList>
            <person name="Huang H."/>
            <person name="Mo K."/>
            <person name="Hu Y."/>
        </authorList>
    </citation>
    <scope>NUCLEOTIDE SEQUENCE</scope>
    <source>
        <strain evidence="3">IB182363</strain>
    </source>
</reference>
<dbReference type="RefSeq" id="WP_190929430.1">
    <property type="nucleotide sequence ID" value="NZ_JACXJA010000022.1"/>
</dbReference>
<dbReference type="PROSITE" id="PS51257">
    <property type="entry name" value="PROKAR_LIPOPROTEIN"/>
    <property type="match status" value="1"/>
</dbReference>
<dbReference type="InterPro" id="IPR006059">
    <property type="entry name" value="SBP"/>
</dbReference>
<accession>A0A927C9B7</accession>
<dbReference type="Gene3D" id="3.40.190.10">
    <property type="entry name" value="Periplasmic binding protein-like II"/>
    <property type="match status" value="1"/>
</dbReference>
<feature type="signal peptide" evidence="2">
    <location>
        <begin position="1"/>
        <end position="22"/>
    </location>
</feature>
<dbReference type="PANTHER" id="PTHR43649">
    <property type="entry name" value="ARABINOSE-BINDING PROTEIN-RELATED"/>
    <property type="match status" value="1"/>
</dbReference>
<name>A0A927C9B7_9BACL</name>
<keyword evidence="2" id="KW-0732">Signal</keyword>
<protein>
    <submittedName>
        <fullName evidence="3">Extracellular solute-binding protein</fullName>
    </submittedName>
</protein>
<gene>
    <name evidence="3" type="ORF">IDH45_17585</name>
</gene>
<dbReference type="PANTHER" id="PTHR43649:SF12">
    <property type="entry name" value="DIACETYLCHITOBIOSE BINDING PROTEIN DASA"/>
    <property type="match status" value="1"/>
</dbReference>
<feature type="chain" id="PRO_5038876229" evidence="2">
    <location>
        <begin position="23"/>
        <end position="455"/>
    </location>
</feature>
<comment type="caution">
    <text evidence="3">The sequence shown here is derived from an EMBL/GenBank/DDBJ whole genome shotgun (WGS) entry which is preliminary data.</text>
</comment>
<evidence type="ECO:0000313" key="3">
    <source>
        <dbReference type="EMBL" id="MBD2863804.1"/>
    </source>
</evidence>
<dbReference type="Pfam" id="PF01547">
    <property type="entry name" value="SBP_bac_1"/>
    <property type="match status" value="1"/>
</dbReference>